<dbReference type="SUPFAM" id="SSF55874">
    <property type="entry name" value="ATPase domain of HSP90 chaperone/DNA topoisomerase II/histidine kinase"/>
    <property type="match status" value="1"/>
</dbReference>
<dbReference type="OrthoDB" id="9797586at2"/>
<comment type="caution">
    <text evidence="6">The sequence shown here is derived from an EMBL/GenBank/DDBJ whole genome shotgun (WGS) entry which is preliminary data.</text>
</comment>
<evidence type="ECO:0000256" key="3">
    <source>
        <dbReference type="ARBA" id="ARBA00022777"/>
    </source>
</evidence>
<dbReference type="Proteomes" id="UP000003157">
    <property type="component" value="Unassembled WGS sequence"/>
</dbReference>
<protein>
    <recommendedName>
        <fullName evidence="2">histidine kinase</fullName>
        <ecNumber evidence="2">2.7.13.3</ecNumber>
    </recommendedName>
</protein>
<gene>
    <name evidence="6" type="ORF">HMPREF9488_02560</name>
</gene>
<keyword evidence="3" id="KW-0808">Transferase</keyword>
<dbReference type="EMBL" id="ADKX01000039">
    <property type="protein sequence ID" value="EFW04277.1"/>
    <property type="molecule type" value="Genomic_DNA"/>
</dbReference>
<dbReference type="CDD" id="cd00075">
    <property type="entry name" value="HATPase"/>
    <property type="match status" value="1"/>
</dbReference>
<reference evidence="6 7" key="1">
    <citation type="submission" date="2010-12" db="EMBL/GenBank/DDBJ databases">
        <title>The Genome Sequence of Coprobacillus sp. strain 29_1.</title>
        <authorList>
            <consortium name="The Broad Institute Genome Sequencing Platform"/>
            <person name="Earl A."/>
            <person name="Ward D."/>
            <person name="Feldgarden M."/>
            <person name="Gevers D."/>
            <person name="Daigneault M."/>
            <person name="Sibley C.D."/>
            <person name="White A."/>
            <person name="Strauss J."/>
            <person name="Allen-Vercoe E."/>
            <person name="Young S.K."/>
            <person name="Zeng Q."/>
            <person name="Gargeya S."/>
            <person name="Fitzgerald M."/>
            <person name="Haas B."/>
            <person name="Abouelleil A."/>
            <person name="Alvarado L."/>
            <person name="Arachchi H.M."/>
            <person name="Berlin A."/>
            <person name="Brown A."/>
            <person name="Chapman S.B."/>
            <person name="Chen Z."/>
            <person name="Dunbar C."/>
            <person name="Freedman E."/>
            <person name="Gearin G."/>
            <person name="Gellesch M."/>
            <person name="Goldberg J."/>
            <person name="Griggs A."/>
            <person name="Gujja S."/>
            <person name="Heilman E."/>
            <person name="Heiman D."/>
            <person name="Howarth C."/>
            <person name="Larson L."/>
            <person name="Lui A."/>
            <person name="MacDonald P.J.P."/>
            <person name="Mehta T."/>
            <person name="Montmayeur A."/>
            <person name="Murphy C."/>
            <person name="Neiman D."/>
            <person name="Pearson M."/>
            <person name="Priest M."/>
            <person name="Roberts A."/>
            <person name="Saif S."/>
            <person name="Shea T."/>
            <person name="Shenoy N."/>
            <person name="Sisk P."/>
            <person name="Stolte C."/>
            <person name="Sykes S."/>
            <person name="White J."/>
            <person name="Yandava C."/>
            <person name="Nusbaum C."/>
            <person name="Birren B."/>
        </authorList>
    </citation>
    <scope>NUCLEOTIDE SEQUENCE [LARGE SCALE GENOMIC DNA]</scope>
    <source>
        <strain evidence="6 7">29_1</strain>
    </source>
</reference>
<proteinExistence type="predicted"/>
<dbReference type="InterPro" id="IPR003594">
    <property type="entry name" value="HATPase_dom"/>
</dbReference>
<keyword evidence="3" id="KW-0418">Kinase</keyword>
<dbReference type="STRING" id="100884.GCA_000269565_00213"/>
<organism evidence="6 7">
    <name type="scientific">Coprobacillus cateniformis</name>
    <dbReference type="NCBI Taxonomy" id="100884"/>
    <lineage>
        <taxon>Bacteria</taxon>
        <taxon>Bacillati</taxon>
        <taxon>Bacillota</taxon>
        <taxon>Erysipelotrichia</taxon>
        <taxon>Erysipelotrichales</taxon>
        <taxon>Coprobacillaceae</taxon>
        <taxon>Coprobacillus</taxon>
    </lineage>
</organism>
<dbReference type="AlphaFoldDB" id="E7GCR8"/>
<dbReference type="GO" id="GO:0000160">
    <property type="term" value="P:phosphorelay signal transduction system"/>
    <property type="evidence" value="ECO:0007669"/>
    <property type="project" value="UniProtKB-KW"/>
</dbReference>
<dbReference type="InterPro" id="IPR005467">
    <property type="entry name" value="His_kinase_dom"/>
</dbReference>
<dbReference type="InterPro" id="IPR036890">
    <property type="entry name" value="HATPase_C_sf"/>
</dbReference>
<dbReference type="GO" id="GO:0004673">
    <property type="term" value="F:protein histidine kinase activity"/>
    <property type="evidence" value="ECO:0007669"/>
    <property type="project" value="UniProtKB-EC"/>
</dbReference>
<dbReference type="InterPro" id="IPR004358">
    <property type="entry name" value="Sig_transdc_His_kin-like_C"/>
</dbReference>
<sequence length="177" mass="20125">MDELALNILDIAYNSIRAHASMIYIQIVDSVENNIIDISIKDNGHGMDKETVEKVIDPFYTTRTTRKVGLGIPLFKQNAELTGGYLKINSQINEGTNVEVRFIKNNIDTPVMGNIVETMVTLIQANEDIDYEFEYKTDNSDFIMKTKDMKDILGDVKITEPEVLLWLKDYIKEGLVS</sequence>
<comment type="catalytic activity">
    <reaction evidence="1">
        <text>ATP + protein L-histidine = ADP + protein N-phospho-L-histidine.</text>
        <dbReference type="EC" id="2.7.13.3"/>
    </reaction>
</comment>
<evidence type="ECO:0000256" key="2">
    <source>
        <dbReference type="ARBA" id="ARBA00012438"/>
    </source>
</evidence>
<evidence type="ECO:0000313" key="7">
    <source>
        <dbReference type="Proteomes" id="UP000003157"/>
    </source>
</evidence>
<dbReference type="EC" id="2.7.13.3" evidence="2"/>
<accession>E7GCR8</accession>
<dbReference type="GeneID" id="78228143"/>
<name>E7GCR8_9FIRM</name>
<evidence type="ECO:0000313" key="6">
    <source>
        <dbReference type="EMBL" id="EFW04277.1"/>
    </source>
</evidence>
<evidence type="ECO:0000256" key="1">
    <source>
        <dbReference type="ARBA" id="ARBA00000085"/>
    </source>
</evidence>
<keyword evidence="4" id="KW-0902">Two-component regulatory system</keyword>
<dbReference type="eggNOG" id="COG4191">
    <property type="taxonomic scope" value="Bacteria"/>
</dbReference>
<dbReference type="RefSeq" id="WP_008789648.1">
    <property type="nucleotide sequence ID" value="NZ_AKCB01000001.1"/>
</dbReference>
<dbReference type="Gene3D" id="3.30.565.10">
    <property type="entry name" value="Histidine kinase-like ATPase, C-terminal domain"/>
    <property type="match status" value="1"/>
</dbReference>
<dbReference type="PANTHER" id="PTHR43065">
    <property type="entry name" value="SENSOR HISTIDINE KINASE"/>
    <property type="match status" value="1"/>
</dbReference>
<dbReference type="PROSITE" id="PS50109">
    <property type="entry name" value="HIS_KIN"/>
    <property type="match status" value="1"/>
</dbReference>
<keyword evidence="7" id="KW-1185">Reference proteome</keyword>
<evidence type="ECO:0000256" key="4">
    <source>
        <dbReference type="ARBA" id="ARBA00023012"/>
    </source>
</evidence>
<feature type="domain" description="Histidine kinase" evidence="5">
    <location>
        <begin position="1"/>
        <end position="106"/>
    </location>
</feature>
<dbReference type="HOGENOM" id="CLU_125323_0_0_9"/>
<evidence type="ECO:0000259" key="5">
    <source>
        <dbReference type="PROSITE" id="PS50109"/>
    </source>
</evidence>
<dbReference type="PRINTS" id="PR00344">
    <property type="entry name" value="BCTRLSENSOR"/>
</dbReference>
<dbReference type="Pfam" id="PF02518">
    <property type="entry name" value="HATPase_c"/>
    <property type="match status" value="1"/>
</dbReference>
<dbReference type="SMART" id="SM00387">
    <property type="entry name" value="HATPase_c"/>
    <property type="match status" value="1"/>
</dbReference>